<accession>A0ABX2C9U7</accession>
<evidence type="ECO:0000313" key="2">
    <source>
        <dbReference type="Proteomes" id="UP000886476"/>
    </source>
</evidence>
<dbReference type="InterPro" id="IPR021333">
    <property type="entry name" value="DUF2946"/>
</dbReference>
<proteinExistence type="predicted"/>
<gene>
    <name evidence="1" type="ORF">HL667_05980</name>
</gene>
<keyword evidence="2" id="KW-1185">Reference proteome</keyword>
<dbReference type="Proteomes" id="UP000886476">
    <property type="component" value="Unassembled WGS sequence"/>
</dbReference>
<comment type="caution">
    <text evidence="1">The sequence shown here is derived from an EMBL/GenBank/DDBJ whole genome shotgun (WGS) entry which is preliminary data.</text>
</comment>
<dbReference type="Pfam" id="PF11162">
    <property type="entry name" value="DUF2946"/>
    <property type="match status" value="1"/>
</dbReference>
<name>A0ABX2C9U7_9BRAD</name>
<evidence type="ECO:0008006" key="3">
    <source>
        <dbReference type="Google" id="ProtNLM"/>
    </source>
</evidence>
<organism evidence="1 2">
    <name type="scientific">Bradyrhizobium aeschynomenes</name>
    <dbReference type="NCBI Taxonomy" id="2734909"/>
    <lineage>
        <taxon>Bacteria</taxon>
        <taxon>Pseudomonadati</taxon>
        <taxon>Pseudomonadota</taxon>
        <taxon>Alphaproteobacteria</taxon>
        <taxon>Hyphomicrobiales</taxon>
        <taxon>Nitrobacteraceae</taxon>
        <taxon>Bradyrhizobium</taxon>
    </lineage>
</organism>
<sequence>MRQRLQAFLPIVLIALVVQILAPIGVAWASVSAVSDPLRGVEICHGQPGSAPVDDDSSKLGCSSCALCCLVQQPAALDRPDPSVVDVPEQASHVVVWRAMVPLLRAARAWSLAQARAPPAA</sequence>
<dbReference type="RefSeq" id="WP_172109584.1">
    <property type="nucleotide sequence ID" value="NZ_JABFDN010000001.1"/>
</dbReference>
<protein>
    <recommendedName>
        <fullName evidence="3">DUF2946 domain-containing protein</fullName>
    </recommendedName>
</protein>
<dbReference type="EMBL" id="JABFDN010000001">
    <property type="protein sequence ID" value="NPU64543.1"/>
    <property type="molecule type" value="Genomic_DNA"/>
</dbReference>
<reference evidence="1" key="1">
    <citation type="submission" date="2020-05" db="EMBL/GenBank/DDBJ databases">
        <title>Nod-independent and nitrogen-fixing Bradyrhizobium aeschynomene sp. nov. isolated from nodules of Aeschynomene indica.</title>
        <authorList>
            <person name="Zhang Z."/>
        </authorList>
    </citation>
    <scope>NUCLEOTIDE SEQUENCE</scope>
    <source>
        <strain evidence="1">83012</strain>
    </source>
</reference>
<evidence type="ECO:0000313" key="1">
    <source>
        <dbReference type="EMBL" id="NPU64543.1"/>
    </source>
</evidence>